<feature type="region of interest" description="Disordered" evidence="2">
    <location>
        <begin position="1"/>
        <end position="104"/>
    </location>
</feature>
<reference evidence="3" key="1">
    <citation type="submission" date="2022-03" db="EMBL/GenBank/DDBJ databases">
        <authorList>
            <person name="Martin H S."/>
        </authorList>
    </citation>
    <scope>NUCLEOTIDE SEQUENCE [LARGE SCALE GENOMIC DNA]</scope>
</reference>
<dbReference type="EMBL" id="CAKOGK010000112">
    <property type="protein sequence ID" value="CAH2079964.1"/>
    <property type="molecule type" value="Genomic_DNA"/>
</dbReference>
<evidence type="ECO:0000256" key="1">
    <source>
        <dbReference type="SAM" id="Coils"/>
    </source>
</evidence>
<evidence type="ECO:0000313" key="4">
    <source>
        <dbReference type="Proteomes" id="UP000837857"/>
    </source>
</evidence>
<organism evidence="3 4">
    <name type="scientific">Iphiclides podalirius</name>
    <name type="common">scarce swallowtail</name>
    <dbReference type="NCBI Taxonomy" id="110791"/>
    <lineage>
        <taxon>Eukaryota</taxon>
        <taxon>Metazoa</taxon>
        <taxon>Ecdysozoa</taxon>
        <taxon>Arthropoda</taxon>
        <taxon>Hexapoda</taxon>
        <taxon>Insecta</taxon>
        <taxon>Pterygota</taxon>
        <taxon>Neoptera</taxon>
        <taxon>Endopterygota</taxon>
        <taxon>Lepidoptera</taxon>
        <taxon>Glossata</taxon>
        <taxon>Ditrysia</taxon>
        <taxon>Papilionoidea</taxon>
        <taxon>Papilionidae</taxon>
        <taxon>Papilioninae</taxon>
        <taxon>Iphiclides</taxon>
    </lineage>
</organism>
<evidence type="ECO:0000256" key="2">
    <source>
        <dbReference type="SAM" id="MobiDB-lite"/>
    </source>
</evidence>
<feature type="coiled-coil region" evidence="1">
    <location>
        <begin position="148"/>
        <end position="180"/>
    </location>
</feature>
<keyword evidence="4" id="KW-1185">Reference proteome</keyword>
<feature type="non-terminal residue" evidence="3">
    <location>
        <position position="677"/>
    </location>
</feature>
<name>A0ABN8JAB9_9NEOP</name>
<gene>
    <name evidence="3" type="ORF">IPOD504_LOCUS17739</name>
</gene>
<comment type="caution">
    <text evidence="3">The sequence shown here is derived from an EMBL/GenBank/DDBJ whole genome shotgun (WGS) entry which is preliminary data.</text>
</comment>
<feature type="compositionally biased region" description="Basic and acidic residues" evidence="2">
    <location>
        <begin position="91"/>
        <end position="104"/>
    </location>
</feature>
<proteinExistence type="predicted"/>
<evidence type="ECO:0000313" key="3">
    <source>
        <dbReference type="EMBL" id="CAH2079964.1"/>
    </source>
</evidence>
<sequence>MDPEEEAERTAFAPRKSLARTPPHGLEELSRPRSISTGGEKRMLTSPEETGSASQRPRVEVRRCRPTNPAPLPPTGGTMPPIAGILTTDYPTEKSDPSRSKSSKLELLDRAQNGLQYIMGVVTGPNSKLNKGDINSVGVHVHDVLTVVAALNLRLSEVELDLAEARLKVARAENVALQTVAKEPEHVQGSYAAALKISTGGAPVALPTRAGPVLAFYPTEAQAHTLRTADDTKAELKKAIRPEKMEIQIEKVRKVGNAGVVVQTTSVESAARLKSAVPPTLRVSEPKKRTPQVALRILDEEIDKGDILKALAEQNFKNSVWTAERLQKSCQVYKRKGIRGTTTAILECSAELRQALMDKECVYIEPVRFRESGVCWAGFRAVISSRMGCLNAHKPPSQLADEFTRIIVRTAYDCLGTRKPRKDGGYEWWNDRLEAARKKTFGLRTIWQRSKRLGGQREVLAGDAFRAARRYYRKLMEGAQSSHFRRVAASVVVVALARNRLAFLFLSGTKQGVKSAKAENLTLRGHYTTSRPLEPTTYASALKIAGRAGPTPITQDGPVVAFYSVDEQVDKPKTAEDTKAELKNKVRPEIIKVQVERIRKVGNAGVVVQTTSIEAAEKLRSAAPPKLQAAVSKARPPQVALRNLDGDPESPTEIIAAMYEQNFKGTSWSPEKMGRIK</sequence>
<dbReference type="Proteomes" id="UP000837857">
    <property type="component" value="Unassembled WGS sequence"/>
</dbReference>
<accession>A0ABN8JAB9</accession>
<protein>
    <submittedName>
        <fullName evidence="3">Uncharacterized protein</fullName>
    </submittedName>
</protein>
<keyword evidence="1" id="KW-0175">Coiled coil</keyword>